<proteinExistence type="predicted"/>
<evidence type="ECO:0000313" key="2">
    <source>
        <dbReference type="Proteomes" id="UP000184127"/>
    </source>
</evidence>
<reference evidence="2" key="1">
    <citation type="submission" date="2016-11" db="EMBL/GenBank/DDBJ databases">
        <authorList>
            <person name="Varghese N."/>
            <person name="Submissions S."/>
        </authorList>
    </citation>
    <scope>NUCLEOTIDE SEQUENCE [LARGE SCALE GENOMIC DNA]</scope>
    <source>
        <strain evidence="2">DSM 18761</strain>
    </source>
</reference>
<accession>A0A1M5APM0</accession>
<keyword evidence="2" id="KW-1185">Reference proteome</keyword>
<dbReference type="Proteomes" id="UP000184127">
    <property type="component" value="Unassembled WGS sequence"/>
</dbReference>
<name>A0A1M5APM0_9THEO</name>
<sequence>MERSEIEKSFSLKRLETALYRFGIFPQKDVQGIHENLLKQKYVNKSSWIIAKVLVTENKIEGDWLNLSLDEIDKFFHKRIKSYLHHKYADRMYFPSALIQYIAWKINKQNNGE</sequence>
<evidence type="ECO:0000313" key="1">
    <source>
        <dbReference type="EMBL" id="SHF32200.1"/>
    </source>
</evidence>
<dbReference type="AlphaFoldDB" id="A0A1M5APM0"/>
<organism evidence="1 2">
    <name type="scientific">Thermoanaerobacter uzonensis DSM 18761</name>
    <dbReference type="NCBI Taxonomy" id="1123369"/>
    <lineage>
        <taxon>Bacteria</taxon>
        <taxon>Bacillati</taxon>
        <taxon>Bacillota</taxon>
        <taxon>Clostridia</taxon>
        <taxon>Thermoanaerobacterales</taxon>
        <taxon>Thermoanaerobacteraceae</taxon>
        <taxon>Thermoanaerobacter</taxon>
    </lineage>
</organism>
<dbReference type="RefSeq" id="WP_234949297.1">
    <property type="nucleotide sequence ID" value="NZ_FQUR01000025.1"/>
</dbReference>
<gene>
    <name evidence="1" type="ORF">SAMN02745195_02363</name>
</gene>
<protein>
    <submittedName>
        <fullName evidence="1">Uncharacterized protein</fullName>
    </submittedName>
</protein>
<dbReference type="EMBL" id="FQUR01000025">
    <property type="protein sequence ID" value="SHF32200.1"/>
    <property type="molecule type" value="Genomic_DNA"/>
</dbReference>